<accession>A0AAD3Y089</accession>
<dbReference type="Proteomes" id="UP001279734">
    <property type="component" value="Unassembled WGS sequence"/>
</dbReference>
<reference evidence="2" key="1">
    <citation type="submission" date="2023-05" db="EMBL/GenBank/DDBJ databases">
        <title>Nepenthes gracilis genome sequencing.</title>
        <authorList>
            <person name="Fukushima K."/>
        </authorList>
    </citation>
    <scope>NUCLEOTIDE SEQUENCE</scope>
    <source>
        <strain evidence="2">SING2019-196</strain>
    </source>
</reference>
<dbReference type="InterPro" id="IPR048354">
    <property type="entry name" value="TOD1_MUCI70_glycTrfase_dom"/>
</dbReference>
<evidence type="ECO:0000259" key="1">
    <source>
        <dbReference type="Pfam" id="PF04765"/>
    </source>
</evidence>
<sequence length="82" mass="8778">MILSRCVSTNDFVFVRGTKPGHGTGIDIADADLLDMEQCHGIVVASTIFGTATDLTVSTLCAIVDDMLIYLLLCLLGNFDLL</sequence>
<gene>
    <name evidence="2" type="ORF">Nepgr_024628</name>
</gene>
<proteinExistence type="predicted"/>
<protein>
    <recommendedName>
        <fullName evidence="1">TOD1/MUCI70 glycosyltransferase-like domain-containing protein</fullName>
    </recommendedName>
</protein>
<evidence type="ECO:0000313" key="2">
    <source>
        <dbReference type="EMBL" id="GMH22785.1"/>
    </source>
</evidence>
<dbReference type="EMBL" id="BSYO01000025">
    <property type="protein sequence ID" value="GMH22785.1"/>
    <property type="molecule type" value="Genomic_DNA"/>
</dbReference>
<feature type="domain" description="TOD1/MUCI70 glycosyltransferase-like" evidence="1">
    <location>
        <begin position="14"/>
        <end position="55"/>
    </location>
</feature>
<dbReference type="Pfam" id="PF04765">
    <property type="entry name" value="TOD1_MUCI70"/>
    <property type="match status" value="1"/>
</dbReference>
<name>A0AAD3Y089_NEPGR</name>
<organism evidence="2 3">
    <name type="scientific">Nepenthes gracilis</name>
    <name type="common">Slender pitcher plant</name>
    <dbReference type="NCBI Taxonomy" id="150966"/>
    <lineage>
        <taxon>Eukaryota</taxon>
        <taxon>Viridiplantae</taxon>
        <taxon>Streptophyta</taxon>
        <taxon>Embryophyta</taxon>
        <taxon>Tracheophyta</taxon>
        <taxon>Spermatophyta</taxon>
        <taxon>Magnoliopsida</taxon>
        <taxon>eudicotyledons</taxon>
        <taxon>Gunneridae</taxon>
        <taxon>Pentapetalae</taxon>
        <taxon>Caryophyllales</taxon>
        <taxon>Nepenthaceae</taxon>
        <taxon>Nepenthes</taxon>
    </lineage>
</organism>
<comment type="caution">
    <text evidence="2">The sequence shown here is derived from an EMBL/GenBank/DDBJ whole genome shotgun (WGS) entry which is preliminary data.</text>
</comment>
<dbReference type="AlphaFoldDB" id="A0AAD3Y089"/>
<evidence type="ECO:0000313" key="3">
    <source>
        <dbReference type="Proteomes" id="UP001279734"/>
    </source>
</evidence>
<keyword evidence="3" id="KW-1185">Reference proteome</keyword>